<protein>
    <submittedName>
        <fullName evidence="1">Uncharacterized protein</fullName>
    </submittedName>
</protein>
<geneLocation type="plasmid" evidence="2">
    <name>prbl16</name>
</geneLocation>
<dbReference type="RefSeq" id="WP_019437237.1">
    <property type="nucleotide sequence ID" value="NZ_CP015879.1"/>
</dbReference>
<proteinExistence type="predicted"/>
<evidence type="ECO:0000313" key="1">
    <source>
        <dbReference type="EMBL" id="ANI18764.1"/>
    </source>
</evidence>
<keyword evidence="1" id="KW-0614">Plasmid</keyword>
<accession>A0A1A9KMN3</accession>
<reference evidence="1 2" key="1">
    <citation type="submission" date="2016-05" db="EMBL/GenBank/DDBJ databases">
        <title>Genome Sequence of Pseudomonas citronellolis Strain SJTE-3, an Estrogens and Persistent Organic Pollutants degradation strain.</title>
        <authorList>
            <person name="Liang R."/>
        </authorList>
    </citation>
    <scope>NUCLEOTIDE SEQUENCE [LARGE SCALE GENOMIC DNA]</scope>
    <source>
        <strain evidence="1 2">SJTE-3</strain>
        <plasmid evidence="2">Plasmid prbl16</plasmid>
    </source>
</reference>
<name>A0A1A9KMN3_9PSED</name>
<evidence type="ECO:0000313" key="2">
    <source>
        <dbReference type="Proteomes" id="UP000077748"/>
    </source>
</evidence>
<organism evidence="1 2">
    <name type="scientific">Pseudomonas citronellolis</name>
    <dbReference type="NCBI Taxonomy" id="53408"/>
    <lineage>
        <taxon>Bacteria</taxon>
        <taxon>Pseudomonadati</taxon>
        <taxon>Pseudomonadota</taxon>
        <taxon>Gammaproteobacteria</taxon>
        <taxon>Pseudomonadales</taxon>
        <taxon>Pseudomonadaceae</taxon>
        <taxon>Pseudomonas</taxon>
    </lineage>
</organism>
<sequence length="162" mass="18112">MNFPLISVHYCGQLQQSLWVIRAIDLEGFEMAISRESLAHPLVGGEQVIVCICHRYDVGEQQQYLLNITGESLASRAALYCQLKAEMWFGSAVQVSTCGIAEALSALYGYEKVSAQQPYSIVDLYQVRETAVLAGYHEDLVNDSTLERTGLRDFLEPYVLGR</sequence>
<dbReference type="AlphaFoldDB" id="A0A1A9KMN3"/>
<dbReference type="EMBL" id="CP015879">
    <property type="protein sequence ID" value="ANI18764.1"/>
    <property type="molecule type" value="Genomic_DNA"/>
</dbReference>
<dbReference type="Proteomes" id="UP000077748">
    <property type="component" value="Plasmid pRBL16"/>
</dbReference>
<gene>
    <name evidence="1" type="ORF">A9C11_32410</name>
</gene>